<name>A0A0F9TM02_9ZZZZ</name>
<dbReference type="AlphaFoldDB" id="A0A0F9TM02"/>
<dbReference type="GO" id="GO:0008745">
    <property type="term" value="F:N-acetylmuramoyl-L-alanine amidase activity"/>
    <property type="evidence" value="ECO:0007669"/>
    <property type="project" value="InterPro"/>
</dbReference>
<dbReference type="InterPro" id="IPR002502">
    <property type="entry name" value="Amidase_domain"/>
</dbReference>
<gene>
    <name evidence="3" type="ORF">LCGC14_0374940</name>
</gene>
<dbReference type="Gene3D" id="3.40.80.10">
    <property type="entry name" value="Peptidoglycan recognition protein-like"/>
    <property type="match status" value="1"/>
</dbReference>
<dbReference type="EMBL" id="LAZR01000301">
    <property type="protein sequence ID" value="KKN75937.1"/>
    <property type="molecule type" value="Genomic_DNA"/>
</dbReference>
<dbReference type="Pfam" id="PF01510">
    <property type="entry name" value="Amidase_2"/>
    <property type="match status" value="1"/>
</dbReference>
<proteinExistence type="predicted"/>
<sequence>MSDAEEKDTESEWVDGPEDAGPPTPSIILGGEPVPVPTAPGGVKTWHDHGLEFEAGDGARRRHPKQTDLDLFVLHWTGGEAPPDRVFKVLDRRELGIEFAIGHDGDIWQFCDPLRVDTFDAGPYNKRSIGVEIVNYGFGAGRNSVNRTHYQCVLNGRNCRFAHFFPAQIKAAVALIDAVIESGKTKIARKVPRTPDNAFISRKMAKSELAQFDGVCGHFHISAKKSDPGLDLFRELIKCGY</sequence>
<feature type="compositionally biased region" description="Acidic residues" evidence="1">
    <location>
        <begin position="1"/>
        <end position="18"/>
    </location>
</feature>
<dbReference type="InterPro" id="IPR036505">
    <property type="entry name" value="Amidase/PGRP_sf"/>
</dbReference>
<accession>A0A0F9TM02</accession>
<dbReference type="GO" id="GO:0009253">
    <property type="term" value="P:peptidoglycan catabolic process"/>
    <property type="evidence" value="ECO:0007669"/>
    <property type="project" value="InterPro"/>
</dbReference>
<evidence type="ECO:0000256" key="1">
    <source>
        <dbReference type="SAM" id="MobiDB-lite"/>
    </source>
</evidence>
<protein>
    <recommendedName>
        <fullName evidence="2">N-acetylmuramoyl-L-alanine amidase domain-containing protein</fullName>
    </recommendedName>
</protein>
<dbReference type="SUPFAM" id="SSF55846">
    <property type="entry name" value="N-acetylmuramoyl-L-alanine amidase-like"/>
    <property type="match status" value="1"/>
</dbReference>
<evidence type="ECO:0000259" key="2">
    <source>
        <dbReference type="Pfam" id="PF01510"/>
    </source>
</evidence>
<feature type="domain" description="N-acetylmuramoyl-L-alanine amidase" evidence="2">
    <location>
        <begin position="67"/>
        <end position="229"/>
    </location>
</feature>
<organism evidence="3">
    <name type="scientific">marine sediment metagenome</name>
    <dbReference type="NCBI Taxonomy" id="412755"/>
    <lineage>
        <taxon>unclassified sequences</taxon>
        <taxon>metagenomes</taxon>
        <taxon>ecological metagenomes</taxon>
    </lineage>
</organism>
<feature type="region of interest" description="Disordered" evidence="1">
    <location>
        <begin position="1"/>
        <end position="31"/>
    </location>
</feature>
<reference evidence="3" key="1">
    <citation type="journal article" date="2015" name="Nature">
        <title>Complex archaea that bridge the gap between prokaryotes and eukaryotes.</title>
        <authorList>
            <person name="Spang A."/>
            <person name="Saw J.H."/>
            <person name="Jorgensen S.L."/>
            <person name="Zaremba-Niedzwiedzka K."/>
            <person name="Martijn J."/>
            <person name="Lind A.E."/>
            <person name="van Eijk R."/>
            <person name="Schleper C."/>
            <person name="Guy L."/>
            <person name="Ettema T.J."/>
        </authorList>
    </citation>
    <scope>NUCLEOTIDE SEQUENCE</scope>
</reference>
<comment type="caution">
    <text evidence="3">The sequence shown here is derived from an EMBL/GenBank/DDBJ whole genome shotgun (WGS) entry which is preliminary data.</text>
</comment>
<evidence type="ECO:0000313" key="3">
    <source>
        <dbReference type="EMBL" id="KKN75937.1"/>
    </source>
</evidence>